<feature type="compositionally biased region" description="Basic and acidic residues" evidence="1">
    <location>
        <begin position="96"/>
        <end position="114"/>
    </location>
</feature>
<dbReference type="Gene3D" id="3.30.1150.10">
    <property type="match status" value="1"/>
</dbReference>
<feature type="transmembrane region" description="Helical" evidence="2">
    <location>
        <begin position="7"/>
        <end position="28"/>
    </location>
</feature>
<keyword evidence="2" id="KW-0472">Membrane</keyword>
<dbReference type="EMBL" id="QRDP01000004">
    <property type="protein sequence ID" value="RED17279.1"/>
    <property type="molecule type" value="Genomic_DNA"/>
</dbReference>
<accession>A0A3D9FHK9</accession>
<protein>
    <recommendedName>
        <fullName evidence="5">Cell division and transport-associated protein TolA</fullName>
    </recommendedName>
</protein>
<dbReference type="AlphaFoldDB" id="A0A3D9FHK9"/>
<evidence type="ECO:0000313" key="4">
    <source>
        <dbReference type="Proteomes" id="UP000256310"/>
    </source>
</evidence>
<evidence type="ECO:0008006" key="5">
    <source>
        <dbReference type="Google" id="ProtNLM"/>
    </source>
</evidence>
<evidence type="ECO:0000313" key="3">
    <source>
        <dbReference type="EMBL" id="RED17279.1"/>
    </source>
</evidence>
<evidence type="ECO:0000256" key="2">
    <source>
        <dbReference type="SAM" id="Phobius"/>
    </source>
</evidence>
<feature type="region of interest" description="Disordered" evidence="1">
    <location>
        <begin position="75"/>
        <end position="138"/>
    </location>
</feature>
<keyword evidence="2" id="KW-0812">Transmembrane</keyword>
<keyword evidence="4" id="KW-1185">Reference proteome</keyword>
<name>A0A3D9FHK9_9SPHN</name>
<proteinExistence type="predicted"/>
<evidence type="ECO:0000256" key="1">
    <source>
        <dbReference type="SAM" id="MobiDB-lite"/>
    </source>
</evidence>
<comment type="caution">
    <text evidence="3">The sequence shown here is derived from an EMBL/GenBank/DDBJ whole genome shotgun (WGS) entry which is preliminary data.</text>
</comment>
<sequence length="256" mass="27533">MERAERLGLGVAVIGHIGLFAILSYTLIPRAELPRREAVAVTLSDDIGEFATATDRPAPASQERAVEDDLEAMVPEDTEPLPQPRVTPTPAPQPAAERRTEPAPRRDTRPERRQPARSRSSRISGITDGIGTANDTGTSVSQATVSASDQANLISRIVTAVRPCYNLGSLSGTAAEDIVVRLRIQPSRDGSLNRSQVTVLGARGVNGSNREYQRQMVEAAQSAVLNPRCPLPPLPDALYDNGWSDVVLNFIPAQLT</sequence>
<dbReference type="RefSeq" id="WP_116236574.1">
    <property type="nucleotide sequence ID" value="NZ_QRDP01000004.1"/>
</dbReference>
<dbReference type="Proteomes" id="UP000256310">
    <property type="component" value="Unassembled WGS sequence"/>
</dbReference>
<keyword evidence="2" id="KW-1133">Transmembrane helix</keyword>
<organism evidence="3 4">
    <name type="scientific">Parasphingopyxis lamellibrachiae</name>
    <dbReference type="NCBI Taxonomy" id="680125"/>
    <lineage>
        <taxon>Bacteria</taxon>
        <taxon>Pseudomonadati</taxon>
        <taxon>Pseudomonadota</taxon>
        <taxon>Alphaproteobacteria</taxon>
        <taxon>Sphingomonadales</taxon>
        <taxon>Sphingomonadaceae</taxon>
        <taxon>Parasphingopyxis</taxon>
    </lineage>
</organism>
<feature type="compositionally biased region" description="Pro residues" evidence="1">
    <location>
        <begin position="81"/>
        <end position="93"/>
    </location>
</feature>
<reference evidence="3 4" key="1">
    <citation type="submission" date="2018-07" db="EMBL/GenBank/DDBJ databases">
        <title>Genomic Encyclopedia of Type Strains, Phase IV (KMG-IV): sequencing the most valuable type-strain genomes for metagenomic binning, comparative biology and taxonomic classification.</title>
        <authorList>
            <person name="Goeker M."/>
        </authorList>
    </citation>
    <scope>NUCLEOTIDE SEQUENCE [LARGE SCALE GENOMIC DNA]</scope>
    <source>
        <strain evidence="3 4">DSM 26725</strain>
    </source>
</reference>
<gene>
    <name evidence="3" type="ORF">DFR46_2319</name>
</gene>
<dbReference type="OrthoDB" id="7161229at2"/>